<name>A0A1A9UV78_GLOAU</name>
<sequence>MLKPKDFTFHKAIRYRSYTLEAKNFHADCERLKSKDVSIKRHSMFENQGKTLEIKNLPIDCERLKSKDETSTKLHSMSENLKPGEISKASYEIKDEGDSAICLTLKAYHVRK</sequence>
<dbReference type="Proteomes" id="UP000078200">
    <property type="component" value="Unassembled WGS sequence"/>
</dbReference>
<keyword evidence="2" id="KW-1185">Reference proteome</keyword>
<proteinExistence type="predicted"/>
<dbReference type="AlphaFoldDB" id="A0A1A9UV78"/>
<organism evidence="1 2">
    <name type="scientific">Glossina austeni</name>
    <name type="common">Savannah tsetse fly</name>
    <dbReference type="NCBI Taxonomy" id="7395"/>
    <lineage>
        <taxon>Eukaryota</taxon>
        <taxon>Metazoa</taxon>
        <taxon>Ecdysozoa</taxon>
        <taxon>Arthropoda</taxon>
        <taxon>Hexapoda</taxon>
        <taxon>Insecta</taxon>
        <taxon>Pterygota</taxon>
        <taxon>Neoptera</taxon>
        <taxon>Endopterygota</taxon>
        <taxon>Diptera</taxon>
        <taxon>Brachycera</taxon>
        <taxon>Muscomorpha</taxon>
        <taxon>Hippoboscoidea</taxon>
        <taxon>Glossinidae</taxon>
        <taxon>Glossina</taxon>
    </lineage>
</organism>
<protein>
    <submittedName>
        <fullName evidence="1">Uncharacterized protein</fullName>
    </submittedName>
</protein>
<dbReference type="EnsemblMetazoa" id="GAUT016731-RA">
    <property type="protein sequence ID" value="GAUT016731-PA"/>
    <property type="gene ID" value="GAUT016731"/>
</dbReference>
<accession>A0A1A9UV78</accession>
<evidence type="ECO:0000313" key="2">
    <source>
        <dbReference type="Proteomes" id="UP000078200"/>
    </source>
</evidence>
<reference evidence="1" key="1">
    <citation type="submission" date="2020-05" db="UniProtKB">
        <authorList>
            <consortium name="EnsemblMetazoa"/>
        </authorList>
    </citation>
    <scope>IDENTIFICATION</scope>
    <source>
        <strain evidence="1">TTRI</strain>
    </source>
</reference>
<dbReference type="VEuPathDB" id="VectorBase:GAUT016731"/>
<evidence type="ECO:0000313" key="1">
    <source>
        <dbReference type="EnsemblMetazoa" id="GAUT016731-PA"/>
    </source>
</evidence>